<proteinExistence type="predicted"/>
<organism evidence="1 2">
    <name type="scientific">Geodia barretti</name>
    <name type="common">Barrett's horny sponge</name>
    <dbReference type="NCBI Taxonomy" id="519541"/>
    <lineage>
        <taxon>Eukaryota</taxon>
        <taxon>Metazoa</taxon>
        <taxon>Porifera</taxon>
        <taxon>Demospongiae</taxon>
        <taxon>Heteroscleromorpha</taxon>
        <taxon>Tetractinellida</taxon>
        <taxon>Astrophorina</taxon>
        <taxon>Geodiidae</taxon>
        <taxon>Geodia</taxon>
    </lineage>
</organism>
<accession>A0AA35S021</accession>
<name>A0AA35S021_GEOBA</name>
<dbReference type="AlphaFoldDB" id="A0AA35S021"/>
<sequence>MLQLHYKKTYINSVLYMWVSSYSVRANTTQWASWLTTWCSPDTSQTETVPPRPAAPDRACSHVSGVPALSGKGYE</sequence>
<gene>
    <name evidence="1" type="ORF">GBAR_LOCUS11771</name>
</gene>
<evidence type="ECO:0000313" key="2">
    <source>
        <dbReference type="Proteomes" id="UP001174909"/>
    </source>
</evidence>
<reference evidence="1" key="1">
    <citation type="submission" date="2023-03" db="EMBL/GenBank/DDBJ databases">
        <authorList>
            <person name="Steffen K."/>
            <person name="Cardenas P."/>
        </authorList>
    </citation>
    <scope>NUCLEOTIDE SEQUENCE</scope>
</reference>
<evidence type="ECO:0000313" key="1">
    <source>
        <dbReference type="EMBL" id="CAI8019592.1"/>
    </source>
</evidence>
<dbReference type="Proteomes" id="UP001174909">
    <property type="component" value="Unassembled WGS sequence"/>
</dbReference>
<comment type="caution">
    <text evidence="1">The sequence shown here is derived from an EMBL/GenBank/DDBJ whole genome shotgun (WGS) entry which is preliminary data.</text>
</comment>
<feature type="non-terminal residue" evidence="1">
    <location>
        <position position="75"/>
    </location>
</feature>
<dbReference type="EMBL" id="CASHTH010001764">
    <property type="protein sequence ID" value="CAI8019592.1"/>
    <property type="molecule type" value="Genomic_DNA"/>
</dbReference>
<keyword evidence="2" id="KW-1185">Reference proteome</keyword>
<protein>
    <submittedName>
        <fullName evidence="1">Uncharacterized protein</fullName>
    </submittedName>
</protein>